<dbReference type="Pfam" id="PF02617">
    <property type="entry name" value="ClpS"/>
    <property type="match status" value="1"/>
</dbReference>
<dbReference type="NCBIfam" id="NF000672">
    <property type="entry name" value="PRK00033.1-5"/>
    <property type="match status" value="1"/>
</dbReference>
<dbReference type="SUPFAM" id="SSF54736">
    <property type="entry name" value="ClpS-like"/>
    <property type="match status" value="1"/>
</dbReference>
<dbReference type="PANTHER" id="PTHR33473">
    <property type="entry name" value="ATP-DEPENDENT CLP PROTEASE ADAPTER PROTEIN CLPS1, CHLOROPLASTIC"/>
    <property type="match status" value="1"/>
</dbReference>
<dbReference type="AlphaFoldDB" id="A0A1Q2M4Q1"/>
<name>A0A1Q2M4Q1_9GAMM</name>
<dbReference type="NCBIfam" id="NF000669">
    <property type="entry name" value="PRK00033.1-2"/>
    <property type="match status" value="1"/>
</dbReference>
<keyword evidence="3" id="KW-0378">Hydrolase</keyword>
<dbReference type="EMBL" id="CP019650">
    <property type="protein sequence ID" value="AQQ67694.1"/>
    <property type="molecule type" value="Genomic_DNA"/>
</dbReference>
<dbReference type="PANTHER" id="PTHR33473:SF19">
    <property type="entry name" value="ATP-DEPENDENT CLP PROTEASE ADAPTER PROTEIN CLPS"/>
    <property type="match status" value="1"/>
</dbReference>
<sequence length="131" mass="14918">MGNSQIIKLHSDQGADDDDYHFHEGQGDTALAEARPQLKRPPMYKVVMLNDDYTPMEFVVEALELFFYVNRERATQLMLQVHTKGKAICGVYTRDIAETKAAQVNQFARDNEHPLLCEIEADEDDEQGEEG</sequence>
<evidence type="ECO:0000259" key="2">
    <source>
        <dbReference type="Pfam" id="PF02617"/>
    </source>
</evidence>
<dbReference type="InterPro" id="IPR022935">
    <property type="entry name" value="ClpS"/>
</dbReference>
<dbReference type="Gene3D" id="3.30.1390.10">
    <property type="match status" value="1"/>
</dbReference>
<dbReference type="InterPro" id="IPR003769">
    <property type="entry name" value="ClpS_core"/>
</dbReference>
<keyword evidence="4" id="KW-1185">Reference proteome</keyword>
<dbReference type="RefSeq" id="WP_077403521.1">
    <property type="nucleotide sequence ID" value="NZ_CP019650.1"/>
</dbReference>
<protein>
    <recommendedName>
        <fullName evidence="1">ATP-dependent Clp protease adapter protein ClpS</fullName>
    </recommendedName>
</protein>
<dbReference type="FunFam" id="3.30.1390.10:FF:000002">
    <property type="entry name" value="ATP-dependent Clp protease adapter protein ClpS"/>
    <property type="match status" value="1"/>
</dbReference>
<evidence type="ECO:0000256" key="1">
    <source>
        <dbReference type="HAMAP-Rule" id="MF_00302"/>
    </source>
</evidence>
<feature type="domain" description="Adaptor protein ClpS core" evidence="2">
    <location>
        <begin position="39"/>
        <end position="118"/>
    </location>
</feature>
<gene>
    <name evidence="1" type="primary">clpS</name>
    <name evidence="3" type="ORF">Mag101_08625</name>
</gene>
<proteinExistence type="inferred from homology"/>
<dbReference type="GO" id="GO:0030163">
    <property type="term" value="P:protein catabolic process"/>
    <property type="evidence" value="ECO:0007669"/>
    <property type="project" value="InterPro"/>
</dbReference>
<comment type="subunit">
    <text evidence="1">Binds to the N-terminal domain of the chaperone ClpA.</text>
</comment>
<comment type="similarity">
    <text evidence="1">Belongs to the ClpS family.</text>
</comment>
<dbReference type="KEGG" id="maga:Mag101_08625"/>
<dbReference type="InterPro" id="IPR014719">
    <property type="entry name" value="Ribosomal_bL12_C/ClpS-like"/>
</dbReference>
<comment type="function">
    <text evidence="1">Involved in the modulation of the specificity of the ClpAP-mediated ATP-dependent protein degradation.</text>
</comment>
<evidence type="ECO:0000313" key="3">
    <source>
        <dbReference type="EMBL" id="AQQ67694.1"/>
    </source>
</evidence>
<dbReference type="OrthoDB" id="9796121at2"/>
<organism evidence="3 4">
    <name type="scientific">Microbulbifer agarilyticus</name>
    <dbReference type="NCBI Taxonomy" id="260552"/>
    <lineage>
        <taxon>Bacteria</taxon>
        <taxon>Pseudomonadati</taxon>
        <taxon>Pseudomonadota</taxon>
        <taxon>Gammaproteobacteria</taxon>
        <taxon>Cellvibrionales</taxon>
        <taxon>Microbulbiferaceae</taxon>
        <taxon>Microbulbifer</taxon>
    </lineage>
</organism>
<accession>A0A1Q2M4Q1</accession>
<dbReference type="STRING" id="260552.Mag101_08625"/>
<dbReference type="Proteomes" id="UP000188219">
    <property type="component" value="Chromosome"/>
</dbReference>
<keyword evidence="3" id="KW-0645">Protease</keyword>
<dbReference type="HAMAP" id="MF_00302">
    <property type="entry name" value="ClpS"/>
    <property type="match status" value="1"/>
</dbReference>
<dbReference type="GO" id="GO:0008233">
    <property type="term" value="F:peptidase activity"/>
    <property type="evidence" value="ECO:0007669"/>
    <property type="project" value="UniProtKB-KW"/>
</dbReference>
<dbReference type="eggNOG" id="COG2127">
    <property type="taxonomic scope" value="Bacteria"/>
</dbReference>
<dbReference type="GO" id="GO:0006508">
    <property type="term" value="P:proteolysis"/>
    <property type="evidence" value="ECO:0007669"/>
    <property type="project" value="UniProtKB-UniRule"/>
</dbReference>
<reference evidence="3" key="1">
    <citation type="submission" date="2017-02" db="EMBL/GenBank/DDBJ databases">
        <title>Genome of Microbulbifer agarilyticus GP101.</title>
        <authorList>
            <person name="Jung J."/>
            <person name="Bae S.S."/>
            <person name="Baek K."/>
        </authorList>
    </citation>
    <scope>NUCLEOTIDE SEQUENCE [LARGE SCALE GENOMIC DNA]</scope>
    <source>
        <strain evidence="3">GP101</strain>
    </source>
</reference>
<evidence type="ECO:0000313" key="4">
    <source>
        <dbReference type="Proteomes" id="UP000188219"/>
    </source>
</evidence>